<evidence type="ECO:0000256" key="1">
    <source>
        <dbReference type="SAM" id="MobiDB-lite"/>
    </source>
</evidence>
<evidence type="ECO:0000313" key="2">
    <source>
        <dbReference type="EMBL" id="KAH3858517.1"/>
    </source>
</evidence>
<dbReference type="EMBL" id="JAIWYP010000003">
    <property type="protein sequence ID" value="KAH3858517.1"/>
    <property type="molecule type" value="Genomic_DNA"/>
</dbReference>
<sequence>MTRKEEDETDKKRTKEDASPNSVCGQRDKLHKMASNTNAPTTPLDKSPGLGPLLHQH</sequence>
<dbReference type="AlphaFoldDB" id="A0A9D4LGZ8"/>
<name>A0A9D4LGZ8_DREPO</name>
<reference evidence="2" key="1">
    <citation type="journal article" date="2019" name="bioRxiv">
        <title>The Genome of the Zebra Mussel, Dreissena polymorpha: A Resource for Invasive Species Research.</title>
        <authorList>
            <person name="McCartney M.A."/>
            <person name="Auch B."/>
            <person name="Kono T."/>
            <person name="Mallez S."/>
            <person name="Zhang Y."/>
            <person name="Obille A."/>
            <person name="Becker A."/>
            <person name="Abrahante J.E."/>
            <person name="Garbe J."/>
            <person name="Badalamenti J.P."/>
            <person name="Herman A."/>
            <person name="Mangelson H."/>
            <person name="Liachko I."/>
            <person name="Sullivan S."/>
            <person name="Sone E.D."/>
            <person name="Koren S."/>
            <person name="Silverstein K.A.T."/>
            <person name="Beckman K.B."/>
            <person name="Gohl D.M."/>
        </authorList>
    </citation>
    <scope>NUCLEOTIDE SEQUENCE</scope>
    <source>
        <strain evidence="2">Duluth1</strain>
        <tissue evidence="2">Whole animal</tissue>
    </source>
</reference>
<comment type="caution">
    <text evidence="2">The sequence shown here is derived from an EMBL/GenBank/DDBJ whole genome shotgun (WGS) entry which is preliminary data.</text>
</comment>
<dbReference type="Proteomes" id="UP000828390">
    <property type="component" value="Unassembled WGS sequence"/>
</dbReference>
<feature type="region of interest" description="Disordered" evidence="1">
    <location>
        <begin position="1"/>
        <end position="57"/>
    </location>
</feature>
<keyword evidence="3" id="KW-1185">Reference proteome</keyword>
<feature type="compositionally biased region" description="Basic and acidic residues" evidence="1">
    <location>
        <begin position="1"/>
        <end position="18"/>
    </location>
</feature>
<accession>A0A9D4LGZ8</accession>
<organism evidence="2 3">
    <name type="scientific">Dreissena polymorpha</name>
    <name type="common">Zebra mussel</name>
    <name type="synonym">Mytilus polymorpha</name>
    <dbReference type="NCBI Taxonomy" id="45954"/>
    <lineage>
        <taxon>Eukaryota</taxon>
        <taxon>Metazoa</taxon>
        <taxon>Spiralia</taxon>
        <taxon>Lophotrochozoa</taxon>
        <taxon>Mollusca</taxon>
        <taxon>Bivalvia</taxon>
        <taxon>Autobranchia</taxon>
        <taxon>Heteroconchia</taxon>
        <taxon>Euheterodonta</taxon>
        <taxon>Imparidentia</taxon>
        <taxon>Neoheterodontei</taxon>
        <taxon>Myida</taxon>
        <taxon>Dreissenoidea</taxon>
        <taxon>Dreissenidae</taxon>
        <taxon>Dreissena</taxon>
    </lineage>
</organism>
<reference evidence="2" key="2">
    <citation type="submission" date="2020-11" db="EMBL/GenBank/DDBJ databases">
        <authorList>
            <person name="McCartney M.A."/>
            <person name="Auch B."/>
            <person name="Kono T."/>
            <person name="Mallez S."/>
            <person name="Becker A."/>
            <person name="Gohl D.M."/>
            <person name="Silverstein K.A.T."/>
            <person name="Koren S."/>
            <person name="Bechman K.B."/>
            <person name="Herman A."/>
            <person name="Abrahante J.E."/>
            <person name="Garbe J."/>
        </authorList>
    </citation>
    <scope>NUCLEOTIDE SEQUENCE</scope>
    <source>
        <strain evidence="2">Duluth1</strain>
        <tissue evidence="2">Whole animal</tissue>
    </source>
</reference>
<protein>
    <submittedName>
        <fullName evidence="2">Uncharacterized protein</fullName>
    </submittedName>
</protein>
<evidence type="ECO:0000313" key="3">
    <source>
        <dbReference type="Proteomes" id="UP000828390"/>
    </source>
</evidence>
<gene>
    <name evidence="2" type="ORF">DPMN_101143</name>
</gene>
<proteinExistence type="predicted"/>